<evidence type="ECO:0000256" key="2">
    <source>
        <dbReference type="ARBA" id="ARBA00023015"/>
    </source>
</evidence>
<dbReference type="CDD" id="cd08411">
    <property type="entry name" value="PBP2_OxyR"/>
    <property type="match status" value="1"/>
</dbReference>
<dbReference type="GO" id="GO:0003677">
    <property type="term" value="F:DNA binding"/>
    <property type="evidence" value="ECO:0007669"/>
    <property type="project" value="UniProtKB-KW"/>
</dbReference>
<dbReference type="GO" id="GO:0032993">
    <property type="term" value="C:protein-DNA complex"/>
    <property type="evidence" value="ECO:0007669"/>
    <property type="project" value="TreeGrafter"/>
</dbReference>
<name>A0A7C2P595_9PLAN</name>
<dbReference type="Gene3D" id="3.40.190.10">
    <property type="entry name" value="Periplasmic binding protein-like II"/>
    <property type="match status" value="2"/>
</dbReference>
<keyword evidence="4" id="KW-0804">Transcription</keyword>
<evidence type="ECO:0000259" key="5">
    <source>
        <dbReference type="PROSITE" id="PS50931"/>
    </source>
</evidence>
<dbReference type="AlphaFoldDB" id="A0A7C2P595"/>
<dbReference type="PANTHER" id="PTHR30346:SF0">
    <property type="entry name" value="HCA OPERON TRANSCRIPTIONAL ACTIVATOR HCAR"/>
    <property type="match status" value="1"/>
</dbReference>
<dbReference type="Pfam" id="PF00126">
    <property type="entry name" value="HTH_1"/>
    <property type="match status" value="1"/>
</dbReference>
<feature type="domain" description="HTH lysR-type" evidence="5">
    <location>
        <begin position="1"/>
        <end position="58"/>
    </location>
</feature>
<dbReference type="SUPFAM" id="SSF46785">
    <property type="entry name" value="Winged helix' DNA-binding domain"/>
    <property type="match status" value="1"/>
</dbReference>
<evidence type="ECO:0000256" key="1">
    <source>
        <dbReference type="ARBA" id="ARBA00009437"/>
    </source>
</evidence>
<dbReference type="InterPro" id="IPR036388">
    <property type="entry name" value="WH-like_DNA-bd_sf"/>
</dbReference>
<sequence length="310" mass="34359">MELHQLRYFTAVAELGSFTQAAERCFVSQPSLSQQIIKLERSLGQPLLERLGRKVRLTTAGQAFYERAVRILRAVEEAQTCLDEATRGAHGEVVVGAILTVAPYLLPGMVRRFRRQRPQSRLLLREDYTAGVLRDVLSGDVDVGLLALPVDDPRLIVEPILTEELWLALPAGHPLLKRKQLSMQDVANESFVLLDEIHCLGEQIVSFCRRHACLPAVACKAAQLLTVQKMVAEGQGISLIPQMAAASGPRPLVAYRSLGEDAPHRTIAAVWHRDRYHSPVVGEFLKFLATEAPRCLPSADVTKSGRPRRP</sequence>
<evidence type="ECO:0000256" key="3">
    <source>
        <dbReference type="ARBA" id="ARBA00023125"/>
    </source>
</evidence>
<dbReference type="InterPro" id="IPR000847">
    <property type="entry name" value="LysR_HTH_N"/>
</dbReference>
<evidence type="ECO:0000313" key="6">
    <source>
        <dbReference type="EMBL" id="HEN16773.1"/>
    </source>
</evidence>
<dbReference type="Gene3D" id="1.10.10.10">
    <property type="entry name" value="Winged helix-like DNA-binding domain superfamily/Winged helix DNA-binding domain"/>
    <property type="match status" value="1"/>
</dbReference>
<dbReference type="PRINTS" id="PR00039">
    <property type="entry name" value="HTHLYSR"/>
</dbReference>
<comment type="caution">
    <text evidence="6">The sequence shown here is derived from an EMBL/GenBank/DDBJ whole genome shotgun (WGS) entry which is preliminary data.</text>
</comment>
<dbReference type="PANTHER" id="PTHR30346">
    <property type="entry name" value="TRANSCRIPTIONAL DUAL REGULATOR HCAR-RELATED"/>
    <property type="match status" value="1"/>
</dbReference>
<dbReference type="GO" id="GO:0003700">
    <property type="term" value="F:DNA-binding transcription factor activity"/>
    <property type="evidence" value="ECO:0007669"/>
    <property type="project" value="InterPro"/>
</dbReference>
<gene>
    <name evidence="6" type="ORF">ENQ76_15030</name>
</gene>
<dbReference type="EMBL" id="DSOK01000412">
    <property type="protein sequence ID" value="HEN16773.1"/>
    <property type="molecule type" value="Genomic_DNA"/>
</dbReference>
<evidence type="ECO:0000256" key="4">
    <source>
        <dbReference type="ARBA" id="ARBA00023163"/>
    </source>
</evidence>
<dbReference type="PROSITE" id="PS50931">
    <property type="entry name" value="HTH_LYSR"/>
    <property type="match status" value="1"/>
</dbReference>
<dbReference type="InterPro" id="IPR005119">
    <property type="entry name" value="LysR_subst-bd"/>
</dbReference>
<dbReference type="FunFam" id="1.10.10.10:FF:000001">
    <property type="entry name" value="LysR family transcriptional regulator"/>
    <property type="match status" value="1"/>
</dbReference>
<proteinExistence type="inferred from homology"/>
<dbReference type="SUPFAM" id="SSF53850">
    <property type="entry name" value="Periplasmic binding protein-like II"/>
    <property type="match status" value="1"/>
</dbReference>
<dbReference type="InterPro" id="IPR036390">
    <property type="entry name" value="WH_DNA-bd_sf"/>
</dbReference>
<comment type="similarity">
    <text evidence="1">Belongs to the LysR transcriptional regulatory family.</text>
</comment>
<reference evidence="6" key="1">
    <citation type="journal article" date="2020" name="mSystems">
        <title>Genome- and Community-Level Interaction Insights into Carbon Utilization and Element Cycling Functions of Hydrothermarchaeota in Hydrothermal Sediment.</title>
        <authorList>
            <person name="Zhou Z."/>
            <person name="Liu Y."/>
            <person name="Xu W."/>
            <person name="Pan J."/>
            <person name="Luo Z.H."/>
            <person name="Li M."/>
        </authorList>
    </citation>
    <scope>NUCLEOTIDE SEQUENCE [LARGE SCALE GENOMIC DNA]</scope>
    <source>
        <strain evidence="6">SpSt-339</strain>
    </source>
</reference>
<dbReference type="Pfam" id="PF03466">
    <property type="entry name" value="LysR_substrate"/>
    <property type="match status" value="1"/>
</dbReference>
<organism evidence="6">
    <name type="scientific">Schlesneria paludicola</name>
    <dbReference type="NCBI Taxonomy" id="360056"/>
    <lineage>
        <taxon>Bacteria</taxon>
        <taxon>Pseudomonadati</taxon>
        <taxon>Planctomycetota</taxon>
        <taxon>Planctomycetia</taxon>
        <taxon>Planctomycetales</taxon>
        <taxon>Planctomycetaceae</taxon>
        <taxon>Schlesneria</taxon>
    </lineage>
</organism>
<accession>A0A7C2P595</accession>
<keyword evidence="2" id="KW-0805">Transcription regulation</keyword>
<protein>
    <submittedName>
        <fullName evidence="6">LysR family transcriptional regulator</fullName>
    </submittedName>
</protein>
<keyword evidence="3" id="KW-0238">DNA-binding</keyword>